<evidence type="ECO:0000313" key="2">
    <source>
        <dbReference type="EMBL" id="KKN24006.1"/>
    </source>
</evidence>
<name>A0A0F9RG08_9ZZZZ</name>
<dbReference type="EMBL" id="LAZR01002918">
    <property type="protein sequence ID" value="KKN24006.1"/>
    <property type="molecule type" value="Genomic_DNA"/>
</dbReference>
<feature type="compositionally biased region" description="Basic and acidic residues" evidence="1">
    <location>
        <begin position="371"/>
        <end position="395"/>
    </location>
</feature>
<reference evidence="2" key="1">
    <citation type="journal article" date="2015" name="Nature">
        <title>Complex archaea that bridge the gap between prokaryotes and eukaryotes.</title>
        <authorList>
            <person name="Spang A."/>
            <person name="Saw J.H."/>
            <person name="Jorgensen S.L."/>
            <person name="Zaremba-Niedzwiedzka K."/>
            <person name="Martijn J."/>
            <person name="Lind A.E."/>
            <person name="van Eijk R."/>
            <person name="Schleper C."/>
            <person name="Guy L."/>
            <person name="Ettema T.J."/>
        </authorList>
    </citation>
    <scope>NUCLEOTIDE SEQUENCE</scope>
</reference>
<dbReference type="AlphaFoldDB" id="A0A0F9RG08"/>
<comment type="caution">
    <text evidence="2">The sequence shown here is derived from an EMBL/GenBank/DDBJ whole genome shotgun (WGS) entry which is preliminary data.</text>
</comment>
<dbReference type="Gene3D" id="3.40.50.880">
    <property type="match status" value="1"/>
</dbReference>
<accession>A0A0F9RG08</accession>
<dbReference type="SUPFAM" id="SSF52317">
    <property type="entry name" value="Class I glutamine amidotransferase-like"/>
    <property type="match status" value="1"/>
</dbReference>
<organism evidence="2">
    <name type="scientific">marine sediment metagenome</name>
    <dbReference type="NCBI Taxonomy" id="412755"/>
    <lineage>
        <taxon>unclassified sequences</taxon>
        <taxon>metagenomes</taxon>
        <taxon>ecological metagenomes</taxon>
    </lineage>
</organism>
<dbReference type="InterPro" id="IPR029062">
    <property type="entry name" value="Class_I_gatase-like"/>
</dbReference>
<protein>
    <submittedName>
        <fullName evidence="2">Uncharacterized protein</fullName>
    </submittedName>
</protein>
<evidence type="ECO:0000256" key="1">
    <source>
        <dbReference type="SAM" id="MobiDB-lite"/>
    </source>
</evidence>
<proteinExistence type="predicted"/>
<gene>
    <name evidence="2" type="ORF">LCGC14_0899230</name>
</gene>
<sequence>MSYHIAFDIAHKPRGRIDENLTELQDHLNSNDFVCYNFLEVSITEEALKPYDILVFVCPDFSRVSSIEIAEIVKWVKNSGGGLLLLSHAGSDKGRGSNLSEISGQFGINFENDQVLDEKLNLGMENIPLISTFNIPHPITTEIDTLCYRSGCSLSIVSVGAFSIADSNESSEPFSCPIICVSEIGKGRVCCIGSYEMFRDKIGGGFQCQDHPKLALNTFKWLISDFRIDLRSSNKIPIPVTSKPDITQQSKPQPENNTLLTEWPSVDIDFTMRISTKSELMKLLKIFQNQINTIKGTIDKIIDTISDSDMDIIEIKRSELSEIAEDNDINLDDYGKLPKASEIVTDVPSNEKFNEESIELTSLPKKPNSLKSEKSGEFDLKPAPKLETKGKTNKELKQEKKGLELKLSSVLNLLKFINKKRSSGTLDEQEYSKRSKKLQNDLKKTKKRISALDKLLSK</sequence>
<feature type="compositionally biased region" description="Basic and acidic residues" evidence="1">
    <location>
        <begin position="430"/>
        <end position="443"/>
    </location>
</feature>
<feature type="region of interest" description="Disordered" evidence="1">
    <location>
        <begin position="423"/>
        <end position="444"/>
    </location>
</feature>
<feature type="region of interest" description="Disordered" evidence="1">
    <location>
        <begin position="363"/>
        <end position="395"/>
    </location>
</feature>